<dbReference type="Proteomes" id="UP000248349">
    <property type="component" value="Unassembled WGS sequence"/>
</dbReference>
<dbReference type="EMBL" id="KZ821223">
    <property type="protein sequence ID" value="PYH47905.1"/>
    <property type="molecule type" value="Genomic_DNA"/>
</dbReference>
<dbReference type="AlphaFoldDB" id="A0A318ZMJ9"/>
<keyword evidence="2" id="KW-1185">Reference proteome</keyword>
<reference evidence="1 2" key="1">
    <citation type="submission" date="2016-12" db="EMBL/GenBank/DDBJ databases">
        <title>The genomes of Aspergillus section Nigri reveals drivers in fungal speciation.</title>
        <authorList>
            <consortium name="DOE Joint Genome Institute"/>
            <person name="Vesth T.C."/>
            <person name="Nybo J."/>
            <person name="Theobald S."/>
            <person name="Brandl J."/>
            <person name="Frisvad J.C."/>
            <person name="Nielsen K.F."/>
            <person name="Lyhne E.K."/>
            <person name="Kogle M.E."/>
            <person name="Kuo A."/>
            <person name="Riley R."/>
            <person name="Clum A."/>
            <person name="Nolan M."/>
            <person name="Lipzen A."/>
            <person name="Salamov A."/>
            <person name="Henrissat B."/>
            <person name="Wiebenga A."/>
            <person name="De Vries R.P."/>
            <person name="Grigoriev I.V."/>
            <person name="Mortensen U.H."/>
            <person name="Andersen M.R."/>
            <person name="Baker S.E."/>
        </authorList>
    </citation>
    <scope>NUCLEOTIDE SEQUENCE [LARGE SCALE GENOMIC DNA]</scope>
    <source>
        <strain evidence="1 2">JOP 1030-1</strain>
    </source>
</reference>
<dbReference type="RefSeq" id="XP_025433887.1">
    <property type="nucleotide sequence ID" value="XM_025571023.1"/>
</dbReference>
<proteinExistence type="predicted"/>
<organism evidence="1 2">
    <name type="scientific">Aspergillus saccharolyticus JOP 1030-1</name>
    <dbReference type="NCBI Taxonomy" id="1450539"/>
    <lineage>
        <taxon>Eukaryota</taxon>
        <taxon>Fungi</taxon>
        <taxon>Dikarya</taxon>
        <taxon>Ascomycota</taxon>
        <taxon>Pezizomycotina</taxon>
        <taxon>Eurotiomycetes</taxon>
        <taxon>Eurotiomycetidae</taxon>
        <taxon>Eurotiales</taxon>
        <taxon>Aspergillaceae</taxon>
        <taxon>Aspergillus</taxon>
        <taxon>Aspergillus subgen. Circumdati</taxon>
    </lineage>
</organism>
<name>A0A318ZMJ9_9EURO</name>
<gene>
    <name evidence="1" type="ORF">BP01DRAFT_200099</name>
</gene>
<sequence length="91" mass="9800">MALPFLLGPISHTATSLFSSNALTTSVSLEEQSSLFDRTSAAAENITLGLRLFTPLIANRQSCYCPQTQSCIGKSSAFSSEIPCSFKSYKQ</sequence>
<protein>
    <submittedName>
        <fullName evidence="1">Uncharacterized protein</fullName>
    </submittedName>
</protein>
<evidence type="ECO:0000313" key="1">
    <source>
        <dbReference type="EMBL" id="PYH47905.1"/>
    </source>
</evidence>
<dbReference type="GeneID" id="37072251"/>
<evidence type="ECO:0000313" key="2">
    <source>
        <dbReference type="Proteomes" id="UP000248349"/>
    </source>
</evidence>
<accession>A0A318ZMJ9</accession>